<dbReference type="Gene3D" id="2.130.10.10">
    <property type="entry name" value="YVTN repeat-like/Quinoprotein amine dehydrogenase"/>
    <property type="match status" value="1"/>
</dbReference>
<feature type="domain" description="Pyrrolo-quinoline quinone repeat" evidence="1">
    <location>
        <begin position="131"/>
        <end position="366"/>
    </location>
</feature>
<accession>A0ABZ2TFZ2</accession>
<reference evidence="2 3" key="1">
    <citation type="submission" date="2024-02" db="EMBL/GenBank/DDBJ databases">
        <title>Roseovarius strain W115 nov., isolated from a marine algae.</title>
        <authorList>
            <person name="Lee M.W."/>
            <person name="Lee J.K."/>
            <person name="Kim J.M."/>
            <person name="Choi D.G."/>
            <person name="Baek J.H."/>
            <person name="Bayburt H."/>
            <person name="Jung J.J."/>
            <person name="Han D.M."/>
            <person name="Jeon C.O."/>
        </authorList>
    </citation>
    <scope>NUCLEOTIDE SEQUENCE [LARGE SCALE GENOMIC DNA]</scope>
    <source>
        <strain evidence="2 3">W115</strain>
    </source>
</reference>
<sequence length="449" mass="47178">MTGASALVSAARILGLSAICLVAACSEKETVLVGEREDIRSVLTNDSGETILASQVETGVIPPLNLPATRANTEWTQGISSPSTRVAHPALSATPRSLWSVNIGTGDGRRGRITADPVVGGGRIYTLDSQALVSAVSTSGQVLWSQDLTPANDSSTEASGGGLAYADGRLYVSSGFGTLTVLDAQTGAQVWQQRLRATGSGSPSVAGDLVYVVAGDELAWALERDTGRIRWQLSASPDIKNVIGAPSPAVSDKFVIFAFGSGEVQGAFRKGGLRRWDSQIAGQRQGFATALIGDITGDPVIDGERVYVGNHSGRTVALSLGNGERLWTAPDGPLSPIWPAGDSIFMVSDRNELLRLSAETGQRIWARSLPFFTKNKPKRQNEIFAHHGPIIASGRLIVASNDGLLRFFDPTNGAPLGEVQMPGGATTNPVVAGNTLYIVSSKGQLMAFR</sequence>
<evidence type="ECO:0000259" key="1">
    <source>
        <dbReference type="Pfam" id="PF13360"/>
    </source>
</evidence>
<organism evidence="2 3">
    <name type="scientific">Roseovarius rhodophyticola</name>
    <dbReference type="NCBI Taxonomy" id="3080827"/>
    <lineage>
        <taxon>Bacteria</taxon>
        <taxon>Pseudomonadati</taxon>
        <taxon>Pseudomonadota</taxon>
        <taxon>Alphaproteobacteria</taxon>
        <taxon>Rhodobacterales</taxon>
        <taxon>Roseobacteraceae</taxon>
        <taxon>Roseovarius</taxon>
    </lineage>
</organism>
<gene>
    <name evidence="2" type="ORF">RZS32_001305</name>
</gene>
<dbReference type="SMART" id="SM00564">
    <property type="entry name" value="PQQ"/>
    <property type="match status" value="6"/>
</dbReference>
<dbReference type="SUPFAM" id="SSF50998">
    <property type="entry name" value="Quinoprotein alcohol dehydrogenase-like"/>
    <property type="match status" value="1"/>
</dbReference>
<dbReference type="PANTHER" id="PTHR34512:SF30">
    <property type="entry name" value="OUTER MEMBRANE PROTEIN ASSEMBLY FACTOR BAMB"/>
    <property type="match status" value="1"/>
</dbReference>
<name>A0ABZ2TFZ2_9RHOB</name>
<dbReference type="RefSeq" id="WP_317055234.1">
    <property type="nucleotide sequence ID" value="NZ_CP146606.1"/>
</dbReference>
<protein>
    <submittedName>
        <fullName evidence="2">PQQ-binding-like beta-propeller repeat protein</fullName>
    </submittedName>
</protein>
<dbReference type="InterPro" id="IPR015943">
    <property type="entry name" value="WD40/YVTN_repeat-like_dom_sf"/>
</dbReference>
<dbReference type="Proteomes" id="UP001281305">
    <property type="component" value="Chromosome"/>
</dbReference>
<proteinExistence type="predicted"/>
<evidence type="ECO:0000313" key="2">
    <source>
        <dbReference type="EMBL" id="WYK18551.1"/>
    </source>
</evidence>
<dbReference type="Pfam" id="PF13360">
    <property type="entry name" value="PQQ_2"/>
    <property type="match status" value="1"/>
</dbReference>
<keyword evidence="3" id="KW-1185">Reference proteome</keyword>
<dbReference type="InterPro" id="IPR002372">
    <property type="entry name" value="PQQ_rpt_dom"/>
</dbReference>
<dbReference type="PANTHER" id="PTHR34512">
    <property type="entry name" value="CELL SURFACE PROTEIN"/>
    <property type="match status" value="1"/>
</dbReference>
<dbReference type="EMBL" id="CP146606">
    <property type="protein sequence ID" value="WYK18551.1"/>
    <property type="molecule type" value="Genomic_DNA"/>
</dbReference>
<dbReference type="InterPro" id="IPR018391">
    <property type="entry name" value="PQQ_b-propeller_rpt"/>
</dbReference>
<dbReference type="InterPro" id="IPR011047">
    <property type="entry name" value="Quinoprotein_ADH-like_sf"/>
</dbReference>
<evidence type="ECO:0000313" key="3">
    <source>
        <dbReference type="Proteomes" id="UP001281305"/>
    </source>
</evidence>